<protein>
    <submittedName>
        <fullName evidence="2">Uncharacterized protein</fullName>
    </submittedName>
</protein>
<gene>
    <name evidence="2" type="ORF">PF011_g31009</name>
</gene>
<name>A0A6A3GME6_9STRA</name>
<feature type="region of interest" description="Disordered" evidence="1">
    <location>
        <begin position="52"/>
        <end position="81"/>
    </location>
</feature>
<comment type="caution">
    <text evidence="2">The sequence shown here is derived from an EMBL/GenBank/DDBJ whole genome shotgun (WGS) entry which is preliminary data.</text>
</comment>
<proteinExistence type="predicted"/>
<organism evidence="2 3">
    <name type="scientific">Phytophthora fragariae</name>
    <dbReference type="NCBI Taxonomy" id="53985"/>
    <lineage>
        <taxon>Eukaryota</taxon>
        <taxon>Sar</taxon>
        <taxon>Stramenopiles</taxon>
        <taxon>Oomycota</taxon>
        <taxon>Peronosporomycetes</taxon>
        <taxon>Peronosporales</taxon>
        <taxon>Peronosporaceae</taxon>
        <taxon>Phytophthora</taxon>
    </lineage>
</organism>
<feature type="compositionally biased region" description="Basic residues" evidence="1">
    <location>
        <begin position="1"/>
        <end position="14"/>
    </location>
</feature>
<accession>A0A6A3GME6</accession>
<evidence type="ECO:0000313" key="2">
    <source>
        <dbReference type="EMBL" id="KAE8957820.1"/>
    </source>
</evidence>
<dbReference type="EMBL" id="QXFW01007075">
    <property type="protein sequence ID" value="KAE8957820.1"/>
    <property type="molecule type" value="Genomic_DNA"/>
</dbReference>
<dbReference type="Proteomes" id="UP000460718">
    <property type="component" value="Unassembled WGS sequence"/>
</dbReference>
<evidence type="ECO:0000256" key="1">
    <source>
        <dbReference type="SAM" id="MobiDB-lite"/>
    </source>
</evidence>
<dbReference type="AlphaFoldDB" id="A0A6A3GME6"/>
<reference evidence="2 3" key="1">
    <citation type="submission" date="2018-09" db="EMBL/GenBank/DDBJ databases">
        <title>Genomic investigation of the strawberry pathogen Phytophthora fragariae indicates pathogenicity is determined by transcriptional variation in three key races.</title>
        <authorList>
            <person name="Adams T.M."/>
            <person name="Armitage A.D."/>
            <person name="Sobczyk M.K."/>
            <person name="Bates H.J."/>
            <person name="Dunwell J.M."/>
            <person name="Nellist C.F."/>
            <person name="Harrison R.J."/>
        </authorList>
    </citation>
    <scope>NUCLEOTIDE SEQUENCE [LARGE SCALE GENOMIC DNA]</scope>
    <source>
        <strain evidence="2 3">SCRP245</strain>
    </source>
</reference>
<feature type="region of interest" description="Disordered" evidence="1">
    <location>
        <begin position="1"/>
        <end position="37"/>
    </location>
</feature>
<evidence type="ECO:0000313" key="3">
    <source>
        <dbReference type="Proteomes" id="UP000460718"/>
    </source>
</evidence>
<sequence length="160" mass="18414">MTRRTKAARRKIKAVSKTSSTRPAATPANKRKQQSVEDIELLKQSARQARCDETKKRNAAIQQLPQAKRQRKRNIRVGSTDSHKLEQDKIEFFSAIDNPLFRVGEVEIIAEGFVHGKSGEQVSMWICNRRACCTEQNGSEIDWLEGIVYYDRLHESYHAR</sequence>